<dbReference type="InterPro" id="IPR036890">
    <property type="entry name" value="HATPase_C_sf"/>
</dbReference>
<dbReference type="AlphaFoldDB" id="K6W1S1"/>
<dbReference type="Gene3D" id="3.30.565.10">
    <property type="entry name" value="Histidine kinase-like ATPase, C-terminal domain"/>
    <property type="match status" value="1"/>
</dbReference>
<comment type="caution">
    <text evidence="1">The sequence shown here is derived from an EMBL/GenBank/DDBJ whole genome shotgun (WGS) entry which is preliminary data.</text>
</comment>
<dbReference type="Pfam" id="PF13589">
    <property type="entry name" value="HATPase_c_3"/>
    <property type="match status" value="1"/>
</dbReference>
<keyword evidence="2" id="KW-1185">Reference proteome</keyword>
<accession>K6W1S1</accession>
<protein>
    <recommendedName>
        <fullName evidence="3">ATP-binding protein</fullName>
    </recommendedName>
</protein>
<dbReference type="eggNOG" id="COG0323">
    <property type="taxonomic scope" value="Bacteria"/>
</dbReference>
<organism evidence="1 2">
    <name type="scientific">Gordonia rhizosphera NBRC 16068</name>
    <dbReference type="NCBI Taxonomy" id="1108045"/>
    <lineage>
        <taxon>Bacteria</taxon>
        <taxon>Bacillati</taxon>
        <taxon>Actinomycetota</taxon>
        <taxon>Actinomycetes</taxon>
        <taxon>Mycobacteriales</taxon>
        <taxon>Gordoniaceae</taxon>
        <taxon>Gordonia</taxon>
    </lineage>
</organism>
<evidence type="ECO:0008006" key="3">
    <source>
        <dbReference type="Google" id="ProtNLM"/>
    </source>
</evidence>
<gene>
    <name evidence="1" type="ORF">GORHZ_206_00190</name>
</gene>
<dbReference type="SUPFAM" id="SSF55874">
    <property type="entry name" value="ATPase domain of HSP90 chaperone/DNA topoisomerase II/histidine kinase"/>
    <property type="match status" value="1"/>
</dbReference>
<proteinExistence type="predicted"/>
<dbReference type="STRING" id="1108045.GORHZ_206_00190"/>
<dbReference type="Proteomes" id="UP000008363">
    <property type="component" value="Unassembled WGS sequence"/>
</dbReference>
<evidence type="ECO:0000313" key="1">
    <source>
        <dbReference type="EMBL" id="GAB93115.1"/>
    </source>
</evidence>
<sequence>MNREASRVARALGLHHTLPTAVADLVDNSVDAQARHILIRFLQAGRRVTGLRVIDDGRGMDGQTIDAAMRYGATRGYGTDEQGHFGVGMKAASISQADTLTVYSRAPGCVTHGRRLTVSDRDDVPRLEAIDDDDAQAAMDVAHPRFPFDTGTIVEWRGIRTFPTSADPDDQAAWLEGAIGDLRDWLGLVFHRLITRGISITVDVFDDVERRAGASRSVRAIDPFGYRRSGDPDYPRELSVRLADPTTMAAHIWPARTAVPEYKLGGMPGRDSQGFFVYRNDRLLHAGGWLGVVRPRPEWGLARVAVELDSATGDHVVINPEKSGVTIDAALSAAWRDVLSSGYLDDAEAAARAARRVQRRPVTVVEPGAGLPDEVLDEFADCFTFVDSADPVEIGWRVLAGDRFFEVDLENRSLWINARFRRRLGGSRKGGSDVPLLRTLLFLLSQDMFDATRHSSKQAEQLDSWQRVLIAAMSAEEVVS</sequence>
<reference evidence="1 2" key="1">
    <citation type="submission" date="2012-08" db="EMBL/GenBank/DDBJ databases">
        <title>Whole genome shotgun sequence of Gordonia rhizosphera NBRC 16068.</title>
        <authorList>
            <person name="Takarada H."/>
            <person name="Isaki S."/>
            <person name="Hosoyama A."/>
            <person name="Tsuchikane K."/>
            <person name="Katsumata H."/>
            <person name="Baba S."/>
            <person name="Ohji S."/>
            <person name="Yamazaki S."/>
            <person name="Fujita N."/>
        </authorList>
    </citation>
    <scope>NUCLEOTIDE SEQUENCE [LARGE SCALE GENOMIC DNA]</scope>
    <source>
        <strain evidence="1 2">NBRC 16068</strain>
    </source>
</reference>
<name>K6W1S1_9ACTN</name>
<dbReference type="OrthoDB" id="3757919at2"/>
<dbReference type="EMBL" id="BAHC01000206">
    <property type="protein sequence ID" value="GAB93115.1"/>
    <property type="molecule type" value="Genomic_DNA"/>
</dbReference>
<evidence type="ECO:0000313" key="2">
    <source>
        <dbReference type="Proteomes" id="UP000008363"/>
    </source>
</evidence>